<keyword evidence="2" id="KW-1185">Reference proteome</keyword>
<name>A0A3A1NBJ3_9FLAO</name>
<dbReference type="AlphaFoldDB" id="A0A3A1NBJ3"/>
<comment type="caution">
    <text evidence="1">The sequence shown here is derived from an EMBL/GenBank/DDBJ whole genome shotgun (WGS) entry which is preliminary data.</text>
</comment>
<sequence>MRKIIWILFLVMGALGYSQSIDYNTKKGYAVNGYDVVSYFNKKPLEGKKEFITTYDGVNYKFFSKGNMEKFIAKPKVYLPKYGGYCAYAVAVNGKKVNVDPETYEIRNGELYLFYNKGKNNTLQFWLKESPTDLKSKADKNWEKIKN</sequence>
<dbReference type="OrthoDB" id="344729at2"/>
<evidence type="ECO:0000313" key="1">
    <source>
        <dbReference type="EMBL" id="RIV38267.1"/>
    </source>
</evidence>
<dbReference type="RefSeq" id="WP_119606237.1">
    <property type="nucleotide sequence ID" value="NZ_QXFH01000004.1"/>
</dbReference>
<protein>
    <recommendedName>
        <fullName evidence="3">YHS domain-containing protein</fullName>
    </recommendedName>
</protein>
<evidence type="ECO:0008006" key="3">
    <source>
        <dbReference type="Google" id="ProtNLM"/>
    </source>
</evidence>
<dbReference type="Proteomes" id="UP000266067">
    <property type="component" value="Unassembled WGS sequence"/>
</dbReference>
<dbReference type="EMBL" id="QXFH01000004">
    <property type="protein sequence ID" value="RIV38267.1"/>
    <property type="molecule type" value="Genomic_DNA"/>
</dbReference>
<reference evidence="1 2" key="1">
    <citation type="submission" date="2018-08" db="EMBL/GenBank/DDBJ databases">
        <title>Proposal of Muricauda 72 sp.nov. and Muricauda NH166 sp.nov., isolated from seawater.</title>
        <authorList>
            <person name="Cheng H."/>
            <person name="Wu Y.-H."/>
            <person name="Guo L.-L."/>
            <person name="Xu X.-W."/>
        </authorList>
    </citation>
    <scope>NUCLEOTIDE SEQUENCE [LARGE SCALE GENOMIC DNA]</scope>
    <source>
        <strain evidence="1 2">KCTC 22173</strain>
    </source>
</reference>
<proteinExistence type="predicted"/>
<accession>A0A3A1NBJ3</accession>
<dbReference type="NCBIfam" id="NF041384">
    <property type="entry name" value="YHS_seleno_dom"/>
    <property type="match status" value="1"/>
</dbReference>
<evidence type="ECO:0000313" key="2">
    <source>
        <dbReference type="Proteomes" id="UP000266067"/>
    </source>
</evidence>
<organism evidence="1 2">
    <name type="scientific">Flagellimonas lutimaris</name>
    <dbReference type="NCBI Taxonomy" id="475082"/>
    <lineage>
        <taxon>Bacteria</taxon>
        <taxon>Pseudomonadati</taxon>
        <taxon>Bacteroidota</taxon>
        <taxon>Flavobacteriia</taxon>
        <taxon>Flavobacteriales</taxon>
        <taxon>Flavobacteriaceae</taxon>
        <taxon>Flagellimonas</taxon>
    </lineage>
</organism>
<gene>
    <name evidence="1" type="ORF">D2V08_00740</name>
</gene>